<dbReference type="EMBL" id="JBCAWK010000001">
    <property type="protein sequence ID" value="KAK8870086.1"/>
    <property type="molecule type" value="Genomic_DNA"/>
</dbReference>
<evidence type="ECO:0000256" key="9">
    <source>
        <dbReference type="ARBA" id="ARBA00023224"/>
    </source>
</evidence>
<sequence length="416" mass="46546">MSFQHPEYLGPSIIALILALYPLPWHLRTRNIVTLSMIFWMTALNTIHTINCIIWVDNATPRANVWCDISATVYVAYNFALPTAHLLLAKQLESYTSLRSHSPLYDLRARRRHQIFDLSISVAAPVIGTVVHLSNMDRRFYVVESVGPMPATYWNTWGVVWMAVVPILIAATCAVYTIMAIVNIYLRRQKLLALIASDASVNRDQFVRLMFLTIAELGTCGLRAIFNLMSFQNGPQPLGHYGPPEHNLSRIESIPASMITKKMRLNLDLQFFTVVACSMVFFLCFATSIETKKFYYNVVRRIVPCIPEPREGHLRLFSSMGSGSGLSSTSSRTNPTGSSSSSGGRFLTIAGASTHKDVDISLEEMLDTPQFDKSGNYLSRGMMGSSIKTDVSESKYDEETAEALYLPPMQTDEKSK</sequence>
<keyword evidence="3" id="KW-0589">Pheromone response</keyword>
<keyword evidence="8" id="KW-0675">Receptor</keyword>
<evidence type="ECO:0000256" key="3">
    <source>
        <dbReference type="ARBA" id="ARBA00022507"/>
    </source>
</evidence>
<dbReference type="GO" id="GO:0004932">
    <property type="term" value="F:mating-type factor pheromone receptor activity"/>
    <property type="evidence" value="ECO:0007669"/>
    <property type="project" value="InterPro"/>
</dbReference>
<evidence type="ECO:0000313" key="13">
    <source>
        <dbReference type="Proteomes" id="UP001388673"/>
    </source>
</evidence>
<proteinExistence type="inferred from homology"/>
<feature type="region of interest" description="Disordered" evidence="10">
    <location>
        <begin position="323"/>
        <end position="345"/>
    </location>
</feature>
<comment type="caution">
    <text evidence="12">The sequence shown here is derived from an EMBL/GenBank/DDBJ whole genome shotgun (WGS) entry which is preliminary data.</text>
</comment>
<feature type="transmembrane region" description="Helical" evidence="11">
    <location>
        <begin position="71"/>
        <end position="89"/>
    </location>
</feature>
<evidence type="ECO:0000256" key="8">
    <source>
        <dbReference type="ARBA" id="ARBA00023170"/>
    </source>
</evidence>
<evidence type="ECO:0000256" key="5">
    <source>
        <dbReference type="ARBA" id="ARBA00022989"/>
    </source>
</evidence>
<keyword evidence="5 11" id="KW-1133">Transmembrane helix</keyword>
<dbReference type="GO" id="GO:0005886">
    <property type="term" value="C:plasma membrane"/>
    <property type="evidence" value="ECO:0007669"/>
    <property type="project" value="TreeGrafter"/>
</dbReference>
<comment type="subcellular location">
    <subcellularLocation>
        <location evidence="1">Membrane</location>
        <topology evidence="1">Multi-pass membrane protein</topology>
    </subcellularLocation>
</comment>
<dbReference type="Pfam" id="PF02076">
    <property type="entry name" value="STE3"/>
    <property type="match status" value="1"/>
</dbReference>
<feature type="region of interest" description="Disordered" evidence="10">
    <location>
        <begin position="388"/>
        <end position="416"/>
    </location>
</feature>
<keyword evidence="9" id="KW-0807">Transducer</keyword>
<evidence type="ECO:0000313" key="12">
    <source>
        <dbReference type="EMBL" id="KAK8870086.1"/>
    </source>
</evidence>
<evidence type="ECO:0000256" key="10">
    <source>
        <dbReference type="SAM" id="MobiDB-lite"/>
    </source>
</evidence>
<keyword evidence="6" id="KW-0297">G-protein coupled receptor</keyword>
<feature type="transmembrane region" description="Helical" evidence="11">
    <location>
        <begin position="271"/>
        <end position="291"/>
    </location>
</feature>
<evidence type="ECO:0000256" key="2">
    <source>
        <dbReference type="ARBA" id="ARBA00011085"/>
    </source>
</evidence>
<dbReference type="PRINTS" id="PR00899">
    <property type="entry name" value="GPCRSTE3"/>
</dbReference>
<dbReference type="KEGG" id="kne:92177916"/>
<reference evidence="12 13" key="1">
    <citation type="journal article" date="2024" name="bioRxiv">
        <title>Comparative genomics of Cryptococcus and Kwoniella reveals pathogenesis evolution and contrasting karyotype dynamics via intercentromeric recombination or chromosome fusion.</title>
        <authorList>
            <person name="Coelho M.A."/>
            <person name="David-Palma M."/>
            <person name="Shea T."/>
            <person name="Bowers K."/>
            <person name="McGinley-Smith S."/>
            <person name="Mohammad A.W."/>
            <person name="Gnirke A."/>
            <person name="Yurkov A.M."/>
            <person name="Nowrousian M."/>
            <person name="Sun S."/>
            <person name="Cuomo C.A."/>
            <person name="Heitman J."/>
        </authorList>
    </citation>
    <scope>NUCLEOTIDE SEQUENCE [LARGE SCALE GENOMIC DNA]</scope>
    <source>
        <strain evidence="12 13">CBS 13917</strain>
    </source>
</reference>
<evidence type="ECO:0000256" key="6">
    <source>
        <dbReference type="ARBA" id="ARBA00023040"/>
    </source>
</evidence>
<dbReference type="AlphaFoldDB" id="A0AAW0Z7J3"/>
<dbReference type="PANTHER" id="PTHR28097">
    <property type="entry name" value="PHEROMONE A FACTOR RECEPTOR"/>
    <property type="match status" value="1"/>
</dbReference>
<protein>
    <recommendedName>
        <fullName evidence="14">Pheromone a factor receptor</fullName>
    </recommendedName>
</protein>
<feature type="transmembrane region" description="Helical" evidence="11">
    <location>
        <begin position="115"/>
        <end position="134"/>
    </location>
</feature>
<keyword evidence="4 11" id="KW-0812">Transmembrane</keyword>
<evidence type="ECO:0000256" key="4">
    <source>
        <dbReference type="ARBA" id="ARBA00022692"/>
    </source>
</evidence>
<keyword evidence="7 11" id="KW-0472">Membrane</keyword>
<dbReference type="GeneID" id="92177916"/>
<dbReference type="PANTHER" id="PTHR28097:SF1">
    <property type="entry name" value="PHEROMONE A FACTOR RECEPTOR"/>
    <property type="match status" value="1"/>
</dbReference>
<evidence type="ECO:0000256" key="7">
    <source>
        <dbReference type="ARBA" id="ARBA00023136"/>
    </source>
</evidence>
<feature type="transmembrane region" description="Helical" evidence="11">
    <location>
        <begin position="206"/>
        <end position="226"/>
    </location>
</feature>
<evidence type="ECO:0000256" key="1">
    <source>
        <dbReference type="ARBA" id="ARBA00004141"/>
    </source>
</evidence>
<evidence type="ECO:0008006" key="14">
    <source>
        <dbReference type="Google" id="ProtNLM"/>
    </source>
</evidence>
<keyword evidence="13" id="KW-1185">Reference proteome</keyword>
<accession>A0AAW0Z7J3</accession>
<organism evidence="12 13">
    <name type="scientific">Kwoniella newhampshirensis</name>
    <dbReference type="NCBI Taxonomy" id="1651941"/>
    <lineage>
        <taxon>Eukaryota</taxon>
        <taxon>Fungi</taxon>
        <taxon>Dikarya</taxon>
        <taxon>Basidiomycota</taxon>
        <taxon>Agaricomycotina</taxon>
        <taxon>Tremellomycetes</taxon>
        <taxon>Tremellales</taxon>
        <taxon>Cryptococcaceae</taxon>
        <taxon>Kwoniella</taxon>
    </lineage>
</organism>
<comment type="similarity">
    <text evidence="2">Belongs to the G-protein coupled receptor 4 family.</text>
</comment>
<feature type="compositionally biased region" description="Low complexity" evidence="10">
    <location>
        <begin position="323"/>
        <end position="344"/>
    </location>
</feature>
<dbReference type="RefSeq" id="XP_066806332.1">
    <property type="nucleotide sequence ID" value="XM_066943790.1"/>
</dbReference>
<feature type="transmembrane region" description="Helical" evidence="11">
    <location>
        <begin position="35"/>
        <end position="56"/>
    </location>
</feature>
<evidence type="ECO:0000256" key="11">
    <source>
        <dbReference type="SAM" id="Phobius"/>
    </source>
</evidence>
<dbReference type="GO" id="GO:0000750">
    <property type="term" value="P:pheromone-dependent signal transduction involved in conjugation with cellular fusion"/>
    <property type="evidence" value="ECO:0007669"/>
    <property type="project" value="TreeGrafter"/>
</dbReference>
<feature type="transmembrane region" description="Helical" evidence="11">
    <location>
        <begin position="6"/>
        <end position="23"/>
    </location>
</feature>
<dbReference type="Proteomes" id="UP001388673">
    <property type="component" value="Unassembled WGS sequence"/>
</dbReference>
<gene>
    <name evidence="12" type="ORF">IAR55_000656</name>
</gene>
<name>A0AAW0Z7J3_9TREE</name>
<feature type="transmembrane region" description="Helical" evidence="11">
    <location>
        <begin position="154"/>
        <end position="186"/>
    </location>
</feature>
<dbReference type="InterPro" id="IPR001499">
    <property type="entry name" value="GPCR_STE3"/>
</dbReference>